<evidence type="ECO:0000313" key="4">
    <source>
        <dbReference type="Proteomes" id="UP000085678"/>
    </source>
</evidence>
<gene>
    <name evidence="5" type="primary">LOC106172307</name>
</gene>
<sequence length="419" mass="45401">MKKVMLLAVSLLALATGVLSNCRGSWPCCASNEFNPASHECCRGVIRPKNSSSPCPVDPVQPSQQPQGQQGKPCMGPRCQRPSGPNMPAGPSGRPQRPNRRPSQPQGPPCQGPRCQRPGAPNKPVAPSGGPQGPNRRPSQPQGLSCQGPRCQRPGVQQSGQQRRPCTGNNCRQGAGREDSSRGPNRGPSSPSNRFRGPNTPGERFRRPSKPSARSRGPKSPESRSRGQNRYRFGDRDDDRYGSKKRGDYDRRFNANRAMRFRNGTRLSWNVTSGCKGSYNCCLGLSFDQATQFCCAGVVHNMGTNNACCRGQPFQTATHKCCSGAIRLITDPAPCFQRRQPQNQPGNQKWSSFQNTMKPSSRAPPKPPLCAGQAFDAATQFCCAGIVRGTAENNACCRGIPYNSASSNCIFGEVQPKQQ</sequence>
<feature type="compositionally biased region" description="Low complexity" evidence="1">
    <location>
        <begin position="90"/>
        <end position="104"/>
    </location>
</feature>
<keyword evidence="4" id="KW-1185">Reference proteome</keyword>
<keyword evidence="2" id="KW-0732">Signal</keyword>
<dbReference type="Proteomes" id="UP000085678">
    <property type="component" value="Unplaced"/>
</dbReference>
<organism evidence="4 5">
    <name type="scientific">Lingula anatina</name>
    <name type="common">Brachiopod</name>
    <name type="synonym">Lingula unguis</name>
    <dbReference type="NCBI Taxonomy" id="7574"/>
    <lineage>
        <taxon>Eukaryota</taxon>
        <taxon>Metazoa</taxon>
        <taxon>Spiralia</taxon>
        <taxon>Lophotrochozoa</taxon>
        <taxon>Brachiopoda</taxon>
        <taxon>Linguliformea</taxon>
        <taxon>Lingulata</taxon>
        <taxon>Lingulida</taxon>
        <taxon>Linguloidea</taxon>
        <taxon>Lingulidae</taxon>
        <taxon>Lingula</taxon>
    </lineage>
</organism>
<feature type="chain" id="PRO_5010306417" evidence="2">
    <location>
        <begin position="21"/>
        <end position="419"/>
    </location>
</feature>
<reference evidence="5" key="1">
    <citation type="submission" date="2025-08" db="UniProtKB">
        <authorList>
            <consortium name="RefSeq"/>
        </authorList>
    </citation>
    <scope>IDENTIFICATION</scope>
    <source>
        <tissue evidence="5">Gonads</tissue>
    </source>
</reference>
<dbReference type="PANTHER" id="PTHR34490">
    <property type="entry name" value="PROTEIN CBG12054-RELATED"/>
    <property type="match status" value="1"/>
</dbReference>
<dbReference type="GeneID" id="106172307"/>
<dbReference type="RefSeq" id="XP_013408408.1">
    <property type="nucleotide sequence ID" value="XM_013552954.1"/>
</dbReference>
<feature type="domain" description="Galaxin-like repeats" evidence="3">
    <location>
        <begin position="279"/>
        <end position="327"/>
    </location>
</feature>
<dbReference type="PANTHER" id="PTHR34490:SF1">
    <property type="entry name" value="GALAXIN-LIKE"/>
    <property type="match status" value="1"/>
</dbReference>
<dbReference type="Pfam" id="PF24748">
    <property type="entry name" value="Galaxin_repeat"/>
    <property type="match status" value="1"/>
</dbReference>
<dbReference type="InterPro" id="IPR055284">
    <property type="entry name" value="Galaxin-like"/>
</dbReference>
<accession>A0A1S3JDK2</accession>
<dbReference type="KEGG" id="lak:106172307"/>
<evidence type="ECO:0000256" key="2">
    <source>
        <dbReference type="SAM" id="SignalP"/>
    </source>
</evidence>
<protein>
    <submittedName>
        <fullName evidence="5">Basic salivary proline-rich protein 3-like</fullName>
    </submittedName>
</protein>
<name>A0A1S3JDK2_LINAN</name>
<proteinExistence type="predicted"/>
<evidence type="ECO:0000259" key="3">
    <source>
        <dbReference type="Pfam" id="PF24748"/>
    </source>
</evidence>
<evidence type="ECO:0000256" key="1">
    <source>
        <dbReference type="SAM" id="MobiDB-lite"/>
    </source>
</evidence>
<feature type="compositionally biased region" description="Low complexity" evidence="1">
    <location>
        <begin position="182"/>
        <end position="199"/>
    </location>
</feature>
<dbReference type="AlphaFoldDB" id="A0A1S3JDK2"/>
<evidence type="ECO:0000313" key="5">
    <source>
        <dbReference type="RefSeq" id="XP_013408408.1"/>
    </source>
</evidence>
<feature type="compositionally biased region" description="Basic and acidic residues" evidence="1">
    <location>
        <begin position="232"/>
        <end position="248"/>
    </location>
</feature>
<dbReference type="InParanoid" id="A0A1S3JDK2"/>
<feature type="compositionally biased region" description="Polar residues" evidence="1">
    <location>
        <begin position="155"/>
        <end position="172"/>
    </location>
</feature>
<feature type="region of interest" description="Disordered" evidence="1">
    <location>
        <begin position="337"/>
        <end position="366"/>
    </location>
</feature>
<feature type="compositionally biased region" description="Low complexity" evidence="1">
    <location>
        <begin position="52"/>
        <end position="74"/>
    </location>
</feature>
<feature type="compositionally biased region" description="Low complexity" evidence="1">
    <location>
        <begin position="337"/>
        <end position="348"/>
    </location>
</feature>
<feature type="signal peptide" evidence="2">
    <location>
        <begin position="1"/>
        <end position="20"/>
    </location>
</feature>
<feature type="region of interest" description="Disordered" evidence="1">
    <location>
        <begin position="52"/>
        <end position="248"/>
    </location>
</feature>
<dbReference type="STRING" id="7574.A0A1S3JDK2"/>
<dbReference type="InterPro" id="IPR056601">
    <property type="entry name" value="Galaxin_dom"/>
</dbReference>
<feature type="compositionally biased region" description="Polar residues" evidence="1">
    <location>
        <begin position="349"/>
        <end position="359"/>
    </location>
</feature>